<dbReference type="SUPFAM" id="SSF55781">
    <property type="entry name" value="GAF domain-like"/>
    <property type="match status" value="1"/>
</dbReference>
<keyword evidence="3" id="KW-0973">c-di-GMP</keyword>
<dbReference type="PROSITE" id="PS50883">
    <property type="entry name" value="EAL"/>
    <property type="match status" value="1"/>
</dbReference>
<dbReference type="InterPro" id="IPR001633">
    <property type="entry name" value="EAL_dom"/>
</dbReference>
<organism evidence="10 11">
    <name type="scientific">Sedimenticola selenatireducens</name>
    <dbReference type="NCBI Taxonomy" id="191960"/>
    <lineage>
        <taxon>Bacteria</taxon>
        <taxon>Pseudomonadati</taxon>
        <taxon>Pseudomonadota</taxon>
        <taxon>Gammaproteobacteria</taxon>
        <taxon>Chromatiales</taxon>
        <taxon>Sedimenticolaceae</taxon>
        <taxon>Sedimenticola</taxon>
    </lineage>
</organism>
<keyword evidence="5" id="KW-1133">Transmembrane helix</keyword>
<dbReference type="SUPFAM" id="SSF141868">
    <property type="entry name" value="EAL domain-like"/>
    <property type="match status" value="1"/>
</dbReference>
<evidence type="ECO:0000259" key="8">
    <source>
        <dbReference type="PROSITE" id="PS50883"/>
    </source>
</evidence>
<dbReference type="Pfam" id="PF01590">
    <property type="entry name" value="GAF"/>
    <property type="match status" value="1"/>
</dbReference>
<dbReference type="InterPro" id="IPR043128">
    <property type="entry name" value="Rev_trsase/Diguanyl_cyclase"/>
</dbReference>
<feature type="transmembrane region" description="Helical" evidence="5">
    <location>
        <begin position="43"/>
        <end position="62"/>
    </location>
</feature>
<keyword evidence="5" id="KW-0812">Transmembrane</keyword>
<keyword evidence="5" id="KW-0472">Membrane</keyword>
<evidence type="ECO:0000313" key="11">
    <source>
        <dbReference type="Proteomes" id="UP000316649"/>
    </source>
</evidence>
<dbReference type="CDD" id="cd01007">
    <property type="entry name" value="PBP2_BvgS_HisK_like"/>
    <property type="match status" value="1"/>
</dbReference>
<evidence type="ECO:0000259" key="6">
    <source>
        <dbReference type="PROSITE" id="PS50112"/>
    </source>
</evidence>
<dbReference type="Gene3D" id="3.30.450.20">
    <property type="entry name" value="PAS domain"/>
    <property type="match status" value="3"/>
</dbReference>
<feature type="domain" description="PAC" evidence="7">
    <location>
        <begin position="842"/>
        <end position="894"/>
    </location>
</feature>
<dbReference type="Gene3D" id="3.20.20.450">
    <property type="entry name" value="EAL domain"/>
    <property type="match status" value="1"/>
</dbReference>
<dbReference type="NCBIfam" id="TIGR00254">
    <property type="entry name" value="GGDEF"/>
    <property type="match status" value="1"/>
</dbReference>
<gene>
    <name evidence="10" type="ORF">FHP88_13460</name>
</gene>
<dbReference type="SMART" id="SM00267">
    <property type="entry name" value="GGDEF"/>
    <property type="match status" value="1"/>
</dbReference>
<dbReference type="Pfam" id="PF08448">
    <property type="entry name" value="PAS_4"/>
    <property type="match status" value="1"/>
</dbReference>
<dbReference type="InterPro" id="IPR013656">
    <property type="entry name" value="PAS_4"/>
</dbReference>
<dbReference type="InterPro" id="IPR035919">
    <property type="entry name" value="EAL_sf"/>
</dbReference>
<dbReference type="InterPro" id="IPR000014">
    <property type="entry name" value="PAS"/>
</dbReference>
<accession>A0A557S3J1</accession>
<comment type="caution">
    <text evidence="10">The sequence shown here is derived from an EMBL/GenBank/DDBJ whole genome shotgun (WGS) entry which is preliminary data.</text>
</comment>
<dbReference type="Pfam" id="PF00497">
    <property type="entry name" value="SBP_bac_3"/>
    <property type="match status" value="1"/>
</dbReference>
<dbReference type="Gene3D" id="3.30.450.40">
    <property type="match status" value="1"/>
</dbReference>
<feature type="domain" description="GGDEF" evidence="9">
    <location>
        <begin position="926"/>
        <end position="1059"/>
    </location>
</feature>
<dbReference type="EMBL" id="VMNH01000018">
    <property type="protein sequence ID" value="TVO71897.1"/>
    <property type="molecule type" value="Genomic_DNA"/>
</dbReference>
<comment type="cofactor">
    <cofactor evidence="1">
        <name>Mg(2+)</name>
        <dbReference type="ChEBI" id="CHEBI:18420"/>
    </cofactor>
</comment>
<feature type="domain" description="EAL" evidence="8">
    <location>
        <begin position="1068"/>
        <end position="1322"/>
    </location>
</feature>
<dbReference type="EC" id="3.1.4.52" evidence="2"/>
<evidence type="ECO:0000256" key="2">
    <source>
        <dbReference type="ARBA" id="ARBA00012282"/>
    </source>
</evidence>
<dbReference type="FunFam" id="3.30.70.270:FF:000001">
    <property type="entry name" value="Diguanylate cyclase domain protein"/>
    <property type="match status" value="1"/>
</dbReference>
<dbReference type="PROSITE" id="PS50113">
    <property type="entry name" value="PAC"/>
    <property type="match status" value="2"/>
</dbReference>
<evidence type="ECO:0000256" key="1">
    <source>
        <dbReference type="ARBA" id="ARBA00001946"/>
    </source>
</evidence>
<evidence type="ECO:0000256" key="4">
    <source>
        <dbReference type="ARBA" id="ARBA00051114"/>
    </source>
</evidence>
<dbReference type="SMART" id="SM00086">
    <property type="entry name" value="PAC"/>
    <property type="match status" value="3"/>
</dbReference>
<dbReference type="SUPFAM" id="SSF55785">
    <property type="entry name" value="PYP-like sensor domain (PAS domain)"/>
    <property type="match status" value="3"/>
</dbReference>
<evidence type="ECO:0000256" key="5">
    <source>
        <dbReference type="SAM" id="Phobius"/>
    </source>
</evidence>
<proteinExistence type="predicted"/>
<feature type="domain" description="PAS" evidence="6">
    <location>
        <begin position="364"/>
        <end position="430"/>
    </location>
</feature>
<dbReference type="InterPro" id="IPR052155">
    <property type="entry name" value="Biofilm_reg_signaling"/>
</dbReference>
<keyword evidence="11" id="KW-1185">Reference proteome</keyword>
<dbReference type="InterPro" id="IPR035965">
    <property type="entry name" value="PAS-like_dom_sf"/>
</dbReference>
<dbReference type="SUPFAM" id="SSF53850">
    <property type="entry name" value="Periplasmic binding protein-like II"/>
    <property type="match status" value="1"/>
</dbReference>
<dbReference type="Pfam" id="PF00990">
    <property type="entry name" value="GGDEF"/>
    <property type="match status" value="1"/>
</dbReference>
<evidence type="ECO:0000259" key="7">
    <source>
        <dbReference type="PROSITE" id="PS50113"/>
    </source>
</evidence>
<dbReference type="GO" id="GO:0071111">
    <property type="term" value="F:cyclic-guanylate-specific phosphodiesterase activity"/>
    <property type="evidence" value="ECO:0007669"/>
    <property type="project" value="UniProtKB-EC"/>
</dbReference>
<dbReference type="InterPro" id="IPR029787">
    <property type="entry name" value="Nucleotide_cyclase"/>
</dbReference>
<dbReference type="SMART" id="SM00065">
    <property type="entry name" value="GAF"/>
    <property type="match status" value="1"/>
</dbReference>
<feature type="domain" description="PAC" evidence="7">
    <location>
        <begin position="436"/>
        <end position="488"/>
    </location>
</feature>
<dbReference type="CDD" id="cd01948">
    <property type="entry name" value="EAL"/>
    <property type="match status" value="1"/>
</dbReference>
<dbReference type="PANTHER" id="PTHR44757:SF2">
    <property type="entry name" value="BIOFILM ARCHITECTURE MAINTENANCE PROTEIN MBAA"/>
    <property type="match status" value="1"/>
</dbReference>
<dbReference type="InterPro" id="IPR000700">
    <property type="entry name" value="PAS-assoc_C"/>
</dbReference>
<evidence type="ECO:0000259" key="9">
    <source>
        <dbReference type="PROSITE" id="PS50887"/>
    </source>
</evidence>
<dbReference type="Gene3D" id="3.30.70.270">
    <property type="match status" value="1"/>
</dbReference>
<dbReference type="InterPro" id="IPR029016">
    <property type="entry name" value="GAF-like_dom_sf"/>
</dbReference>
<dbReference type="FunFam" id="3.20.20.450:FF:000001">
    <property type="entry name" value="Cyclic di-GMP phosphodiesterase yahA"/>
    <property type="match status" value="1"/>
</dbReference>
<dbReference type="Pfam" id="PF13426">
    <property type="entry name" value="PAS_9"/>
    <property type="match status" value="2"/>
</dbReference>
<sequence length="1331" mass="149391">MGNDLIGSDCRGRRYPCSMLLRGCCMNVCSRRTGMFSKVTRSFFVLFLFGLLWTNLSAWAGAQSKIQLTDAEQAWMATHPVIRVGPDPEFRPVEFFDQEGAYQGLAADYISAVADHLGLHFEIVRLDSWDEVVRQAKRRDIDMWSAASATPQRLEYMSFTQPMIEVPAVILVRNQVKEDLEMKDLKGMKIAVVSGYAAHDFILDRYPELILDPVPDLETALRKLSFGMVDAMVGNLATATYYMEQQGITNLRVAGNSGYFYRLAFAVRNDWPELRSILDKGLNSLSAEDRKIIFSRWIHLQSQEWKPTLRFYLLLFLLLLSLSLIGGYLWNRTLKRVVVQRTHQLKKELEGRERTEVALAIRDRAITAASNGIAILDSRWQGNAIINVNPAFEAMTGYTADELLGRALPFFDGKDEDENQEAISQSIRAIKQGHSCQVQLHCTRKDGKRFWCELFLSPVHDADGTLTHTIATINDITQRIRNESMLRQIAMGVSAATGNSFFDQLVAHLAETLDVSYVLIGQIASEDVDQIKTLSVWAKGLPGENFTYDLVNTPCSDVIHAGACAFPGNIQTLFPDDHLLQVMEAESYVGLPLHSTQGQVLGVLVVLDIRPLANPDFILSMLTIFASRAAAELERQHADMALRSSEEHYRVLFDSSNDGILTFDNNRFISCNARIEEIFGCPKDEIIGYGPEKFSPPVQPDGSLSNEKAHNHIRAALAGTPQVFEWLHLQLDGTPVYTEVSLNRVYSEGSSALTARIQDISDRKRRDEETRLAASVFNGTTEGIVITDARGVILQVNSAFSDITGFQADEVLGKTPRILRSDYHDDDFYTGFWSELTTTGFWQGELWNRRKDGEAHPVWQNISAIRDDTGDIVQYISIFSDITDKKLSEQRIEHLAHYDVLTDLPNRVLFNERCEHALIRARREGKELVVMFLDLDRFKHINDSLGHPVGDRLLQQVAKRLNALIREEDTVARLGGDEFVLILEDVVDTNIIVPVAEKILAAFNEPFDLEGSQLHVSSSVGISIYPADGQDVTTLVRNADAAMYRAKESGRNNYQFYTREMTASARARVSLESRLRQAVEQQQLVLHYHPQFDLKSGKLTGAEALVRWQHPEMGLVPPDSFIPLAEETGLILPIGEWVLRTACNQARKWLDSGRQFGVVAVNISGNQIERGDIVELVRQVLWETHLPAHLLELEITESFIMKHANEALDTLLALRNLGVSLAIDDFGTGYSSLSYLKQMPINKLKIDRSFVSDVPSGKADTAITRAVIALGKGLSLRVIAEGVESEAQRQFLEEEGCHEAQGFLYTQPIPAEAFQAMMDQLQISSAQFNRQ</sequence>
<dbReference type="InterPro" id="IPR001638">
    <property type="entry name" value="Solute-binding_3/MltF_N"/>
</dbReference>
<evidence type="ECO:0000256" key="3">
    <source>
        <dbReference type="ARBA" id="ARBA00022636"/>
    </source>
</evidence>
<dbReference type="InterPro" id="IPR003018">
    <property type="entry name" value="GAF"/>
</dbReference>
<feature type="transmembrane region" description="Helical" evidence="5">
    <location>
        <begin position="311"/>
        <end position="330"/>
    </location>
</feature>
<dbReference type="PANTHER" id="PTHR44757">
    <property type="entry name" value="DIGUANYLATE CYCLASE DGCP"/>
    <property type="match status" value="1"/>
</dbReference>
<dbReference type="SMART" id="SM00091">
    <property type="entry name" value="PAS"/>
    <property type="match status" value="3"/>
</dbReference>
<dbReference type="CDD" id="cd00130">
    <property type="entry name" value="PAS"/>
    <property type="match status" value="3"/>
</dbReference>
<evidence type="ECO:0000313" key="10">
    <source>
        <dbReference type="EMBL" id="TVO71897.1"/>
    </source>
</evidence>
<protein>
    <recommendedName>
        <fullName evidence="2">cyclic-guanylate-specific phosphodiesterase</fullName>
        <ecNumber evidence="2">3.1.4.52</ecNumber>
    </recommendedName>
</protein>
<dbReference type="InterPro" id="IPR000160">
    <property type="entry name" value="GGDEF_dom"/>
</dbReference>
<comment type="catalytic activity">
    <reaction evidence="4">
        <text>3',3'-c-di-GMP + H2O = 5'-phosphoguanylyl(3'-&gt;5')guanosine + H(+)</text>
        <dbReference type="Rhea" id="RHEA:24902"/>
        <dbReference type="ChEBI" id="CHEBI:15377"/>
        <dbReference type="ChEBI" id="CHEBI:15378"/>
        <dbReference type="ChEBI" id="CHEBI:58754"/>
        <dbReference type="ChEBI" id="CHEBI:58805"/>
        <dbReference type="EC" id="3.1.4.52"/>
    </reaction>
    <physiologicalReaction direction="left-to-right" evidence="4">
        <dbReference type="Rhea" id="RHEA:24903"/>
    </physiologicalReaction>
</comment>
<dbReference type="PROSITE" id="PS50887">
    <property type="entry name" value="GGDEF"/>
    <property type="match status" value="1"/>
</dbReference>
<dbReference type="SMART" id="SM00062">
    <property type="entry name" value="PBPb"/>
    <property type="match status" value="1"/>
</dbReference>
<dbReference type="Pfam" id="PF00563">
    <property type="entry name" value="EAL"/>
    <property type="match status" value="1"/>
</dbReference>
<dbReference type="NCBIfam" id="TIGR00229">
    <property type="entry name" value="sensory_box"/>
    <property type="match status" value="3"/>
</dbReference>
<feature type="domain" description="PAS" evidence="6">
    <location>
        <begin position="769"/>
        <end position="827"/>
    </location>
</feature>
<dbReference type="CDD" id="cd01949">
    <property type="entry name" value="GGDEF"/>
    <property type="match status" value="1"/>
</dbReference>
<name>A0A557S3J1_9GAMM</name>
<dbReference type="SMART" id="SM00052">
    <property type="entry name" value="EAL"/>
    <property type="match status" value="1"/>
</dbReference>
<dbReference type="InterPro" id="IPR001610">
    <property type="entry name" value="PAC"/>
</dbReference>
<dbReference type="SUPFAM" id="SSF55073">
    <property type="entry name" value="Nucleotide cyclase"/>
    <property type="match status" value="1"/>
</dbReference>
<dbReference type="Proteomes" id="UP000316649">
    <property type="component" value="Unassembled WGS sequence"/>
</dbReference>
<dbReference type="PROSITE" id="PS50112">
    <property type="entry name" value="PAS"/>
    <property type="match status" value="2"/>
</dbReference>
<dbReference type="Gene3D" id="3.40.190.10">
    <property type="entry name" value="Periplasmic binding protein-like II"/>
    <property type="match status" value="2"/>
</dbReference>
<dbReference type="GO" id="GO:0071732">
    <property type="term" value="P:cellular response to nitric oxide"/>
    <property type="evidence" value="ECO:0007669"/>
    <property type="project" value="UniProtKB-ARBA"/>
</dbReference>
<reference evidence="10 11" key="1">
    <citation type="submission" date="2019-07" db="EMBL/GenBank/DDBJ databases">
        <title>The pathways for chlorine oxyanion respiration interact through the shared metabolite chlorate.</title>
        <authorList>
            <person name="Barnum T.P."/>
            <person name="Cheng Y."/>
            <person name="Hill K.A."/>
            <person name="Lucas L.N."/>
            <person name="Carlson H.K."/>
            <person name="Coates J.D."/>
        </authorList>
    </citation>
    <scope>NUCLEOTIDE SEQUENCE [LARGE SCALE GENOMIC DNA]</scope>
    <source>
        <strain evidence="10 11">BK-1</strain>
    </source>
</reference>